<dbReference type="EMBL" id="BJVI01000075">
    <property type="protein sequence ID" value="GEL20516.1"/>
    <property type="molecule type" value="Genomic_DNA"/>
</dbReference>
<dbReference type="Proteomes" id="UP000321328">
    <property type="component" value="Unassembled WGS sequence"/>
</dbReference>
<proteinExistence type="predicted"/>
<gene>
    <name evidence="2" type="ORF">PA7_43530</name>
</gene>
<feature type="domain" description="Plasmid pRiA4b Orf3-like" evidence="1">
    <location>
        <begin position="113"/>
        <end position="238"/>
    </location>
</feature>
<dbReference type="AlphaFoldDB" id="A0A511D6U7"/>
<dbReference type="OrthoDB" id="9816539at2"/>
<evidence type="ECO:0000313" key="3">
    <source>
        <dbReference type="Proteomes" id="UP000321328"/>
    </source>
</evidence>
<name>A0A511D6U7_9PSEU</name>
<reference evidence="2 3" key="1">
    <citation type="submission" date="2019-07" db="EMBL/GenBank/DDBJ databases">
        <title>Whole genome shotgun sequence of Pseudonocardia asaccharolytica NBRC 16224.</title>
        <authorList>
            <person name="Hosoyama A."/>
            <person name="Uohara A."/>
            <person name="Ohji S."/>
            <person name="Ichikawa N."/>
        </authorList>
    </citation>
    <scope>NUCLEOTIDE SEQUENCE [LARGE SCALE GENOMIC DNA]</scope>
    <source>
        <strain evidence="2 3">NBRC 16224</strain>
    </source>
</reference>
<keyword evidence="3" id="KW-1185">Reference proteome</keyword>
<organism evidence="2 3">
    <name type="scientific">Pseudonocardia asaccharolytica DSM 44247 = NBRC 16224</name>
    <dbReference type="NCBI Taxonomy" id="1123024"/>
    <lineage>
        <taxon>Bacteria</taxon>
        <taxon>Bacillati</taxon>
        <taxon>Actinomycetota</taxon>
        <taxon>Actinomycetes</taxon>
        <taxon>Pseudonocardiales</taxon>
        <taxon>Pseudonocardiaceae</taxon>
        <taxon>Pseudonocardia</taxon>
    </lineage>
</organism>
<comment type="caution">
    <text evidence="2">The sequence shown here is derived from an EMBL/GenBank/DDBJ whole genome shotgun (WGS) entry which is preliminary data.</text>
</comment>
<dbReference type="InterPro" id="IPR012912">
    <property type="entry name" value="Plasmid_pRiA4b_Orf3-like"/>
</dbReference>
<dbReference type="Pfam" id="PF07929">
    <property type="entry name" value="PRiA4_ORF3"/>
    <property type="match status" value="1"/>
</dbReference>
<sequence>MTPEIAEPVSRCAVLSRAVLDVLDDCPGLCVHELEDVVHDVLGDRGYPETVTVYQTFRRGVMPVPAAVELLAEFGAVDDRVITPLGRWARRALAEPADPAAGEPPGEKPAGRILQLKIMRRHVRPPVWRRVLVPADAGLALLHRIIQVAFDWDDDHLHVFTADGAGYADPNHDLDGYADETAVRLAAVLPRPGRSIDYRYDLGDCWDHTITLEKVVEPDSALTYPYCAGGCGDALVEDRVPDFPERPTPFDQHRINRRLATLGGPSRASSRFTWPAT</sequence>
<dbReference type="Gene3D" id="3.10.290.30">
    <property type="entry name" value="MM3350-like"/>
    <property type="match status" value="1"/>
</dbReference>
<dbReference type="InterPro" id="IPR024047">
    <property type="entry name" value="MM3350-like_sf"/>
</dbReference>
<dbReference type="PANTHER" id="PTHR41878">
    <property type="entry name" value="LEXA REPRESSOR-RELATED"/>
    <property type="match status" value="1"/>
</dbReference>
<accession>A0A511D6U7</accession>
<evidence type="ECO:0000313" key="2">
    <source>
        <dbReference type="EMBL" id="GEL20516.1"/>
    </source>
</evidence>
<dbReference type="RefSeq" id="WP_051233333.1">
    <property type="nucleotide sequence ID" value="NZ_AUII01000025.1"/>
</dbReference>
<protein>
    <recommendedName>
        <fullName evidence="1">Plasmid pRiA4b Orf3-like domain-containing protein</fullName>
    </recommendedName>
</protein>
<dbReference type="PANTHER" id="PTHR41878:SF1">
    <property type="entry name" value="TNPR PROTEIN"/>
    <property type="match status" value="1"/>
</dbReference>
<dbReference type="SUPFAM" id="SSF159941">
    <property type="entry name" value="MM3350-like"/>
    <property type="match status" value="1"/>
</dbReference>
<dbReference type="STRING" id="1123024.GCA_000423625_04009"/>
<evidence type="ECO:0000259" key="1">
    <source>
        <dbReference type="Pfam" id="PF07929"/>
    </source>
</evidence>